<sequence length="588" mass="66166">MGTSTPSIASSCSFKTLKLLHSTSSSSSLGFKVGFLSSSSKTLKFLLIRVSNNNVSFPIGSSLLASRMMVSVPDTKRLTALDFETSVFYKEKVTLAGNDEYVVRGGRHLFHLMPEAFKGITQIGVIGWGSQACAQAQNLRDSLTEARSNIVVKIGLRKGSRSFAKARAVGFTEETGTLGDIYETVAESDLVLLLISDSAQADNYEKICSHMKPNSILGLSHGFLLGHLQSLGHDFPKSVSVIAVCPKGLGPSVRRLYVQGKEINGPGVNASFAVHQDVDGRATDAALAWSVALGSPLTFSTTLEQEYKRDTFGKHDSQETERRRKIGFANKGRTPWNKGKKHSAETRKKIKQRTIEALSDPKVRKKMSECPRSHSEENKIKISIAQKKMWRKRLQMKRLKDEFYLKWAERIAEAARLGGCEQQELNWDSHEKITEELVLKQLQLTADKTREKEIAKLRRARAAKEREEKMARIAQRRKERIEKEREEKSKPRVEIKRKTRRKSVEEKQLLALSKGSKLKEKLTKIRRKKTVDGQGVVATGNKPAIEKLDLEFIEREKLRKEVSLADQIRAVKKMREELNKEPLARAIL</sequence>
<comment type="caution">
    <text evidence="3">The sequence shown here is derived from an EMBL/GenBank/DDBJ whole genome shotgun (WGS) entry which is preliminary data.</text>
</comment>
<dbReference type="PANTHER" id="PTHR21371">
    <property type="entry name" value="KETOL-ACID REDUCTOISOMERASE, MITOCHONDRIAL"/>
    <property type="match status" value="1"/>
</dbReference>
<dbReference type="InterPro" id="IPR013023">
    <property type="entry name" value="KARI"/>
</dbReference>
<dbReference type="SUPFAM" id="SSF51735">
    <property type="entry name" value="NAD(P)-binding Rossmann-fold domains"/>
    <property type="match status" value="1"/>
</dbReference>
<dbReference type="Pfam" id="PF07460">
    <property type="entry name" value="NUMOD3"/>
    <property type="match status" value="1"/>
</dbReference>
<dbReference type="FunFam" id="3.40.50.720:FF:000146">
    <property type="entry name" value="Ketol-acid reductoisomerase"/>
    <property type="match status" value="1"/>
</dbReference>
<dbReference type="InterPro" id="IPR013116">
    <property type="entry name" value="KARI_N"/>
</dbReference>
<feature type="domain" description="KARI N-terminal Rossmann" evidence="2">
    <location>
        <begin position="103"/>
        <end position="301"/>
    </location>
</feature>
<feature type="compositionally biased region" description="Basic and acidic residues" evidence="1">
    <location>
        <begin position="479"/>
        <end position="500"/>
    </location>
</feature>
<dbReference type="GO" id="GO:0009099">
    <property type="term" value="P:L-valine biosynthetic process"/>
    <property type="evidence" value="ECO:0007669"/>
    <property type="project" value="TreeGrafter"/>
</dbReference>
<dbReference type="GO" id="GO:0004455">
    <property type="term" value="F:ketol-acid reductoisomerase activity"/>
    <property type="evidence" value="ECO:0007669"/>
    <property type="project" value="TreeGrafter"/>
</dbReference>
<protein>
    <recommendedName>
        <fullName evidence="2">KARI N-terminal Rossmann domain-containing protein</fullName>
    </recommendedName>
</protein>
<gene>
    <name evidence="3" type="ORF">MKW98_007273</name>
</gene>
<evidence type="ECO:0000313" key="4">
    <source>
        <dbReference type="Proteomes" id="UP001202328"/>
    </source>
</evidence>
<dbReference type="InterPro" id="IPR036291">
    <property type="entry name" value="NAD(P)-bd_dom_sf"/>
</dbReference>
<dbReference type="PANTHER" id="PTHR21371:SF1">
    <property type="entry name" value="KETOL-ACID REDUCTOISOMERASE, MITOCHONDRIAL"/>
    <property type="match status" value="1"/>
</dbReference>
<feature type="region of interest" description="Disordered" evidence="1">
    <location>
        <begin position="311"/>
        <end position="348"/>
    </location>
</feature>
<proteinExistence type="predicted"/>
<reference evidence="3" key="1">
    <citation type="submission" date="2022-04" db="EMBL/GenBank/DDBJ databases">
        <title>A functionally conserved STORR gene fusion in Papaver species that diverged 16.8 million years ago.</title>
        <authorList>
            <person name="Catania T."/>
        </authorList>
    </citation>
    <scope>NUCLEOTIDE SEQUENCE</scope>
    <source>
        <strain evidence="3">S-188037</strain>
    </source>
</reference>
<dbReference type="GO" id="GO:0003677">
    <property type="term" value="F:DNA binding"/>
    <property type="evidence" value="ECO:0007669"/>
    <property type="project" value="InterPro"/>
</dbReference>
<dbReference type="Gene3D" id="3.40.50.720">
    <property type="entry name" value="NAD(P)-binding Rossmann-like Domain"/>
    <property type="match status" value="1"/>
</dbReference>
<evidence type="ECO:0000259" key="2">
    <source>
        <dbReference type="PROSITE" id="PS51850"/>
    </source>
</evidence>
<dbReference type="InterPro" id="IPR003611">
    <property type="entry name" value="NUMOD3"/>
</dbReference>
<dbReference type="GO" id="GO:0009097">
    <property type="term" value="P:isoleucine biosynthetic process"/>
    <property type="evidence" value="ECO:0007669"/>
    <property type="project" value="TreeGrafter"/>
</dbReference>
<organism evidence="3 4">
    <name type="scientific">Papaver atlanticum</name>
    <dbReference type="NCBI Taxonomy" id="357466"/>
    <lineage>
        <taxon>Eukaryota</taxon>
        <taxon>Viridiplantae</taxon>
        <taxon>Streptophyta</taxon>
        <taxon>Embryophyta</taxon>
        <taxon>Tracheophyta</taxon>
        <taxon>Spermatophyta</taxon>
        <taxon>Magnoliopsida</taxon>
        <taxon>Ranunculales</taxon>
        <taxon>Papaveraceae</taxon>
        <taxon>Papaveroideae</taxon>
        <taxon>Papaver</taxon>
    </lineage>
</organism>
<dbReference type="Proteomes" id="UP001202328">
    <property type="component" value="Unassembled WGS sequence"/>
</dbReference>
<dbReference type="AlphaFoldDB" id="A0AAD4TAK1"/>
<evidence type="ECO:0000256" key="1">
    <source>
        <dbReference type="SAM" id="MobiDB-lite"/>
    </source>
</evidence>
<feature type="compositionally biased region" description="Basic and acidic residues" evidence="1">
    <location>
        <begin position="311"/>
        <end position="322"/>
    </location>
</feature>
<accession>A0AAD4TAK1</accession>
<feature type="region of interest" description="Disordered" evidence="1">
    <location>
        <begin position="478"/>
        <end position="500"/>
    </location>
</feature>
<name>A0AAD4TAK1_9MAGN</name>
<dbReference type="PROSITE" id="PS51850">
    <property type="entry name" value="KARI_N"/>
    <property type="match status" value="1"/>
</dbReference>
<dbReference type="Pfam" id="PF07991">
    <property type="entry name" value="KARI_N"/>
    <property type="match status" value="1"/>
</dbReference>
<keyword evidence="4" id="KW-1185">Reference proteome</keyword>
<dbReference type="GO" id="GO:0009507">
    <property type="term" value="C:chloroplast"/>
    <property type="evidence" value="ECO:0007669"/>
    <property type="project" value="TreeGrafter"/>
</dbReference>
<dbReference type="GO" id="GO:0005739">
    <property type="term" value="C:mitochondrion"/>
    <property type="evidence" value="ECO:0007669"/>
    <property type="project" value="TreeGrafter"/>
</dbReference>
<dbReference type="EMBL" id="JAJJMB010003724">
    <property type="protein sequence ID" value="KAI3945924.1"/>
    <property type="molecule type" value="Genomic_DNA"/>
</dbReference>
<evidence type="ECO:0000313" key="3">
    <source>
        <dbReference type="EMBL" id="KAI3945924.1"/>
    </source>
</evidence>